<accession>A0A1V6LP90</accession>
<dbReference type="Proteomes" id="UP000191680">
    <property type="component" value="Unassembled WGS sequence"/>
</dbReference>
<protein>
    <submittedName>
        <fullName evidence="1">DUF4920 domain-containing protein</fullName>
    </submittedName>
</protein>
<dbReference type="Pfam" id="PF16267">
    <property type="entry name" value="DUF4920"/>
    <property type="match status" value="1"/>
</dbReference>
<dbReference type="OrthoDB" id="129527at2"/>
<keyword evidence="2" id="KW-1185">Reference proteome</keyword>
<comment type="caution">
    <text evidence="1">The sequence shown here is derived from an EMBL/GenBank/DDBJ whole genome shotgun (WGS) entry which is preliminary data.</text>
</comment>
<evidence type="ECO:0000313" key="2">
    <source>
        <dbReference type="Proteomes" id="UP000191680"/>
    </source>
</evidence>
<gene>
    <name evidence="1" type="ORF">BUL40_12885</name>
</gene>
<dbReference type="InterPro" id="IPR032577">
    <property type="entry name" value="DUF4920"/>
</dbReference>
<dbReference type="RefSeq" id="WP_080319581.1">
    <property type="nucleotide sequence ID" value="NZ_MTBC01000009.1"/>
</dbReference>
<organism evidence="1 2">
    <name type="scientific">Croceivirga radicis</name>
    <dbReference type="NCBI Taxonomy" id="1929488"/>
    <lineage>
        <taxon>Bacteria</taxon>
        <taxon>Pseudomonadati</taxon>
        <taxon>Bacteroidota</taxon>
        <taxon>Flavobacteriia</taxon>
        <taxon>Flavobacteriales</taxon>
        <taxon>Flavobacteriaceae</taxon>
        <taxon>Croceivirga</taxon>
    </lineage>
</organism>
<dbReference type="AlphaFoldDB" id="A0A1V6LP90"/>
<reference evidence="1 2" key="1">
    <citation type="submission" date="2016-12" db="EMBL/GenBank/DDBJ databases">
        <authorList>
            <person name="Song W.-J."/>
            <person name="Kurnit D.M."/>
        </authorList>
    </citation>
    <scope>NUCLEOTIDE SEQUENCE [LARGE SCALE GENOMIC DNA]</scope>
    <source>
        <strain evidence="1 2">HSG9</strain>
    </source>
</reference>
<proteinExistence type="predicted"/>
<dbReference type="EMBL" id="MTBC01000009">
    <property type="protein sequence ID" value="OQD42001.1"/>
    <property type="molecule type" value="Genomic_DNA"/>
</dbReference>
<name>A0A1V6LP90_9FLAO</name>
<sequence length="157" mass="17595">MRVFNSISTLIVMFFVVAGFSQRIDGEARFGSSFKVEENLEQKNNVYANLVTGNSTQTQLKGAIKEVCQAKGCWMRVDLSNGEEVFVRFKDYGFFVPTDVAGNEVVMNGKAFIEEMSVEDQKHYAKDKGLMTTEIAKITAPKKTLRFEADGVLITEK</sequence>
<evidence type="ECO:0000313" key="1">
    <source>
        <dbReference type="EMBL" id="OQD42001.1"/>
    </source>
</evidence>